<organism evidence="2 3">
    <name type="scientific">Novosphingobium kalidii</name>
    <dbReference type="NCBI Taxonomy" id="3230299"/>
    <lineage>
        <taxon>Bacteria</taxon>
        <taxon>Pseudomonadati</taxon>
        <taxon>Pseudomonadota</taxon>
        <taxon>Alphaproteobacteria</taxon>
        <taxon>Sphingomonadales</taxon>
        <taxon>Sphingomonadaceae</taxon>
        <taxon>Novosphingobium</taxon>
    </lineage>
</organism>
<keyword evidence="3" id="KW-1185">Reference proteome</keyword>
<reference evidence="2 3" key="1">
    <citation type="submission" date="2024-07" db="EMBL/GenBank/DDBJ databases">
        <title>Novosphingobium kalidii RD2P27.</title>
        <authorList>
            <person name="Sun J.-Q."/>
        </authorList>
    </citation>
    <scope>NUCLEOTIDE SEQUENCE [LARGE SCALE GENOMIC DNA]</scope>
    <source>
        <strain evidence="2 3">RD2P27</strain>
    </source>
</reference>
<dbReference type="EMBL" id="JBEWLY010000007">
    <property type="protein sequence ID" value="MET1754305.1"/>
    <property type="molecule type" value="Genomic_DNA"/>
</dbReference>
<protein>
    <submittedName>
        <fullName evidence="2">Uncharacterized protein</fullName>
    </submittedName>
</protein>
<proteinExistence type="predicted"/>
<comment type="caution">
    <text evidence="2">The sequence shown here is derived from an EMBL/GenBank/DDBJ whole genome shotgun (WGS) entry which is preliminary data.</text>
</comment>
<feature type="compositionally biased region" description="Basic and acidic residues" evidence="1">
    <location>
        <begin position="126"/>
        <end position="156"/>
    </location>
</feature>
<name>A0ABV2CXU8_9SPHN</name>
<sequence>MGAARVVLTMAVIGGAAGAVLAVATVPAFAPYESRSTPRPAPVIEASTTAPEAQEPAYDLVPRTAPESPFGELDVIPELQDGTVVVEVPQWTREGMEWMLFARRAMREWRDMAVPGEDEAQGYFDGEQRSSQRDGWQHEPRYGYDALHEGRPRSGDPENGGYYYGRPGSPPPPVEPGFRPAPEGLPFAFERAFPSAPGGVGAVQRQGPRTGNDDAAASAARRARQAAEDVLSAESAAQ</sequence>
<evidence type="ECO:0000256" key="1">
    <source>
        <dbReference type="SAM" id="MobiDB-lite"/>
    </source>
</evidence>
<feature type="region of interest" description="Disordered" evidence="1">
    <location>
        <begin position="118"/>
        <end position="238"/>
    </location>
</feature>
<dbReference type="RefSeq" id="WP_353982712.1">
    <property type="nucleotide sequence ID" value="NZ_JBEWLY010000007.1"/>
</dbReference>
<gene>
    <name evidence="2" type="ORF">ABVV53_02335</name>
</gene>
<evidence type="ECO:0000313" key="2">
    <source>
        <dbReference type="EMBL" id="MET1754305.1"/>
    </source>
</evidence>
<accession>A0ABV2CXU8</accession>
<evidence type="ECO:0000313" key="3">
    <source>
        <dbReference type="Proteomes" id="UP001548713"/>
    </source>
</evidence>
<dbReference type="Proteomes" id="UP001548713">
    <property type="component" value="Unassembled WGS sequence"/>
</dbReference>